<name>A0A1F8GUJ3_9BACT</name>
<accession>A0A1F8GUJ3</accession>
<gene>
    <name evidence="6" type="ORF">A3A33_00290</name>
</gene>
<organism evidence="6 7">
    <name type="scientific">Candidatus Yanofskybacteria bacterium RIFCSPLOWO2_01_FULL_49_25</name>
    <dbReference type="NCBI Taxonomy" id="1802701"/>
    <lineage>
        <taxon>Bacteria</taxon>
        <taxon>Candidatus Yanofskyibacteriota</taxon>
    </lineage>
</organism>
<dbReference type="PANTHER" id="PTHR10429:SF0">
    <property type="entry name" value="DNA-3-METHYLADENINE GLYCOSYLASE"/>
    <property type="match status" value="1"/>
</dbReference>
<evidence type="ECO:0000256" key="5">
    <source>
        <dbReference type="HAMAP-Rule" id="MF_00527"/>
    </source>
</evidence>
<dbReference type="NCBIfam" id="TIGR00567">
    <property type="entry name" value="3mg"/>
    <property type="match status" value="1"/>
</dbReference>
<evidence type="ECO:0000313" key="6">
    <source>
        <dbReference type="EMBL" id="OGN29087.1"/>
    </source>
</evidence>
<keyword evidence="3 5" id="KW-0378">Hydrolase</keyword>
<comment type="caution">
    <text evidence="6">The sequence shown here is derived from an EMBL/GenBank/DDBJ whole genome shotgun (WGS) entry which is preliminary data.</text>
</comment>
<dbReference type="InterPro" id="IPR036995">
    <property type="entry name" value="MPG_sf"/>
</dbReference>
<dbReference type="EC" id="3.2.2.-" evidence="5"/>
<dbReference type="GO" id="GO:0006284">
    <property type="term" value="P:base-excision repair"/>
    <property type="evidence" value="ECO:0007669"/>
    <property type="project" value="InterPro"/>
</dbReference>
<dbReference type="EMBL" id="MGKP01000010">
    <property type="protein sequence ID" value="OGN29087.1"/>
    <property type="molecule type" value="Genomic_DNA"/>
</dbReference>
<evidence type="ECO:0000313" key="7">
    <source>
        <dbReference type="Proteomes" id="UP000179047"/>
    </source>
</evidence>
<dbReference type="FunFam" id="3.10.300.10:FF:000001">
    <property type="entry name" value="Putative 3-methyladenine DNA glycosylase"/>
    <property type="match status" value="1"/>
</dbReference>
<proteinExistence type="inferred from homology"/>
<dbReference type="Proteomes" id="UP000179047">
    <property type="component" value="Unassembled WGS sequence"/>
</dbReference>
<dbReference type="STRING" id="1802701.A3A33_00290"/>
<evidence type="ECO:0000256" key="4">
    <source>
        <dbReference type="ARBA" id="ARBA00023204"/>
    </source>
</evidence>
<keyword evidence="2 5" id="KW-0227">DNA damage</keyword>
<dbReference type="GO" id="GO:0003905">
    <property type="term" value="F:alkylbase DNA N-glycosylase activity"/>
    <property type="evidence" value="ECO:0007669"/>
    <property type="project" value="InterPro"/>
</dbReference>
<evidence type="ECO:0000256" key="1">
    <source>
        <dbReference type="ARBA" id="ARBA00009232"/>
    </source>
</evidence>
<dbReference type="CDD" id="cd00540">
    <property type="entry name" value="AAG"/>
    <property type="match status" value="1"/>
</dbReference>
<protein>
    <recommendedName>
        <fullName evidence="5">Putative 3-methyladenine DNA glycosylase</fullName>
        <ecNumber evidence="5">3.2.2.-</ecNumber>
    </recommendedName>
</protein>
<dbReference type="HAMAP" id="MF_00527">
    <property type="entry name" value="3MGH"/>
    <property type="match status" value="1"/>
</dbReference>
<comment type="similarity">
    <text evidence="1 5">Belongs to the DNA glycosylase MPG family.</text>
</comment>
<reference evidence="6 7" key="1">
    <citation type="journal article" date="2016" name="Nat. Commun.">
        <title>Thousands of microbial genomes shed light on interconnected biogeochemical processes in an aquifer system.</title>
        <authorList>
            <person name="Anantharaman K."/>
            <person name="Brown C.T."/>
            <person name="Hug L.A."/>
            <person name="Sharon I."/>
            <person name="Castelle C.J."/>
            <person name="Probst A.J."/>
            <person name="Thomas B.C."/>
            <person name="Singh A."/>
            <person name="Wilkins M.J."/>
            <person name="Karaoz U."/>
            <person name="Brodie E.L."/>
            <person name="Williams K.H."/>
            <person name="Hubbard S.S."/>
            <person name="Banfield J.F."/>
        </authorList>
    </citation>
    <scope>NUCLEOTIDE SEQUENCE [LARGE SCALE GENOMIC DNA]</scope>
</reference>
<dbReference type="PANTHER" id="PTHR10429">
    <property type="entry name" value="DNA-3-METHYLADENINE GLYCOSYLASE"/>
    <property type="match status" value="1"/>
</dbReference>
<dbReference type="AlphaFoldDB" id="A0A1F8GUJ3"/>
<evidence type="ECO:0000256" key="2">
    <source>
        <dbReference type="ARBA" id="ARBA00022763"/>
    </source>
</evidence>
<dbReference type="GO" id="GO:0003677">
    <property type="term" value="F:DNA binding"/>
    <property type="evidence" value="ECO:0007669"/>
    <property type="project" value="InterPro"/>
</dbReference>
<dbReference type="Pfam" id="PF02245">
    <property type="entry name" value="Pur_DNA_glyco"/>
    <property type="match status" value="1"/>
</dbReference>
<dbReference type="InterPro" id="IPR003180">
    <property type="entry name" value="MPG"/>
</dbReference>
<keyword evidence="4 5" id="KW-0234">DNA repair</keyword>
<dbReference type="SUPFAM" id="SSF50486">
    <property type="entry name" value="FMT C-terminal domain-like"/>
    <property type="match status" value="1"/>
</dbReference>
<dbReference type="Gene3D" id="3.10.300.10">
    <property type="entry name" value="Methylpurine-DNA glycosylase (MPG)"/>
    <property type="match status" value="1"/>
</dbReference>
<evidence type="ECO:0000256" key="3">
    <source>
        <dbReference type="ARBA" id="ARBA00022801"/>
    </source>
</evidence>
<dbReference type="InterPro" id="IPR011034">
    <property type="entry name" value="Formyl_transferase-like_C_sf"/>
</dbReference>
<sequence>MKLKREFFERKTLVVARELLGKYLIHRIGTKIISGMITETEAYHGFRDLASHASRGRTKRTEIMFGPAGHAYIYLIYGMYYCLNVVTEREEYPAAVLIRGVEIDQKSNLKNKNFKSKIKIDGPGKLTRHFQIDKNLNGIDVTASRELWIEDRGLRIPSRSIKRTPRIGIDYAGPYKDKKWRFILKP</sequence>